<name>A0A645FH51_9ZZZZ</name>
<evidence type="ECO:0000256" key="2">
    <source>
        <dbReference type="SAM" id="Phobius"/>
    </source>
</evidence>
<dbReference type="InterPro" id="IPR036412">
    <property type="entry name" value="HAD-like_sf"/>
</dbReference>
<dbReference type="GO" id="GO:0016887">
    <property type="term" value="F:ATP hydrolysis activity"/>
    <property type="evidence" value="ECO:0007669"/>
    <property type="project" value="InterPro"/>
</dbReference>
<dbReference type="GO" id="GO:0016020">
    <property type="term" value="C:membrane"/>
    <property type="evidence" value="ECO:0007669"/>
    <property type="project" value="InterPro"/>
</dbReference>
<evidence type="ECO:0000313" key="3">
    <source>
        <dbReference type="EMBL" id="MPN11814.1"/>
    </source>
</evidence>
<dbReference type="InterPro" id="IPR051014">
    <property type="entry name" value="Cation_Transport_ATPase_IB"/>
</dbReference>
<keyword evidence="2" id="KW-0812">Transmembrane</keyword>
<dbReference type="Gene3D" id="3.40.50.1000">
    <property type="entry name" value="HAD superfamily/HAD-like"/>
    <property type="match status" value="1"/>
</dbReference>
<dbReference type="GO" id="GO:0005524">
    <property type="term" value="F:ATP binding"/>
    <property type="evidence" value="ECO:0007669"/>
    <property type="project" value="InterPro"/>
</dbReference>
<keyword evidence="2" id="KW-1133">Transmembrane helix</keyword>
<dbReference type="InterPro" id="IPR001757">
    <property type="entry name" value="P_typ_ATPase"/>
</dbReference>
<dbReference type="PANTHER" id="PTHR48085">
    <property type="entry name" value="CADMIUM/ZINC-TRANSPORTING ATPASE HMA2-RELATED"/>
    <property type="match status" value="1"/>
</dbReference>
<comment type="caution">
    <text evidence="3">The sequence shown here is derived from an EMBL/GenBank/DDBJ whole genome shotgun (WGS) entry which is preliminary data.</text>
</comment>
<gene>
    <name evidence="3" type="primary">cadA_60</name>
    <name evidence="3" type="ORF">SDC9_159122</name>
</gene>
<dbReference type="NCBIfam" id="TIGR01494">
    <property type="entry name" value="ATPase_P-type"/>
    <property type="match status" value="1"/>
</dbReference>
<evidence type="ECO:0000256" key="1">
    <source>
        <dbReference type="ARBA" id="ARBA00006024"/>
    </source>
</evidence>
<dbReference type="GO" id="GO:0015086">
    <property type="term" value="F:cadmium ion transmembrane transporter activity"/>
    <property type="evidence" value="ECO:0007669"/>
    <property type="project" value="TreeGrafter"/>
</dbReference>
<sequence length="160" mass="16379">MAILTGDNPSVSRAVGDAVGIEDVRAGLLPDGKMRELENIMEGSSGGTIFVGDGINDAPSLRRADAGIAMGVAGSGAAIEAADVVIMDDDLTKIASAIRISKKTMQIVRGNIVFILGVKFSVLALAMFGLAGMWAAVFADVGVSMIALANSARLLGMKNI</sequence>
<accession>A0A645FH51</accession>
<comment type="similarity">
    <text evidence="1">Belongs to the cation transport ATPase (P-type) (TC 3.A.3) family. Type IB subfamily.</text>
</comment>
<organism evidence="3">
    <name type="scientific">bioreactor metagenome</name>
    <dbReference type="NCBI Taxonomy" id="1076179"/>
    <lineage>
        <taxon>unclassified sequences</taxon>
        <taxon>metagenomes</taxon>
        <taxon>ecological metagenomes</taxon>
    </lineage>
</organism>
<dbReference type="EMBL" id="VSSQ01058082">
    <property type="protein sequence ID" value="MPN11814.1"/>
    <property type="molecule type" value="Genomic_DNA"/>
</dbReference>
<protein>
    <submittedName>
        <fullName evidence="3">Cadmium, zinc and cobalt-transporting ATPase</fullName>
        <ecNumber evidence="3">3.6.3.3</ecNumber>
    </submittedName>
</protein>
<dbReference type="InterPro" id="IPR023214">
    <property type="entry name" value="HAD_sf"/>
</dbReference>
<dbReference type="EC" id="3.6.3.3" evidence="3"/>
<dbReference type="PRINTS" id="PR00119">
    <property type="entry name" value="CATATPASE"/>
</dbReference>
<dbReference type="AlphaFoldDB" id="A0A645FH51"/>
<proteinExistence type="inferred from homology"/>
<reference evidence="3" key="1">
    <citation type="submission" date="2019-08" db="EMBL/GenBank/DDBJ databases">
        <authorList>
            <person name="Kucharzyk K."/>
            <person name="Murdoch R.W."/>
            <person name="Higgins S."/>
            <person name="Loffler F."/>
        </authorList>
    </citation>
    <scope>NUCLEOTIDE SEQUENCE</scope>
</reference>
<dbReference type="SUPFAM" id="SSF56784">
    <property type="entry name" value="HAD-like"/>
    <property type="match status" value="1"/>
</dbReference>
<keyword evidence="2" id="KW-0472">Membrane</keyword>
<dbReference type="PANTHER" id="PTHR48085:SF5">
    <property type="entry name" value="CADMIUM_ZINC-TRANSPORTING ATPASE HMA4-RELATED"/>
    <property type="match status" value="1"/>
</dbReference>
<dbReference type="PROSITE" id="PS01229">
    <property type="entry name" value="COF_2"/>
    <property type="match status" value="1"/>
</dbReference>
<dbReference type="PRINTS" id="PR00120">
    <property type="entry name" value="HATPASE"/>
</dbReference>
<feature type="transmembrane region" description="Helical" evidence="2">
    <location>
        <begin position="108"/>
        <end position="128"/>
    </location>
</feature>
<dbReference type="Pfam" id="PF00702">
    <property type="entry name" value="Hydrolase"/>
    <property type="match status" value="1"/>
</dbReference>
<feature type="transmembrane region" description="Helical" evidence="2">
    <location>
        <begin position="134"/>
        <end position="155"/>
    </location>
</feature>
<keyword evidence="3" id="KW-0378">Hydrolase</keyword>